<dbReference type="Gene3D" id="3.40.50.720">
    <property type="entry name" value="NAD(P)-binding Rossmann-like Domain"/>
    <property type="match status" value="1"/>
</dbReference>
<name>A0ABT6MWD2_9SPHN</name>
<feature type="domain" description="Ketoreductase" evidence="4">
    <location>
        <begin position="10"/>
        <end position="184"/>
    </location>
</feature>
<evidence type="ECO:0000259" key="4">
    <source>
        <dbReference type="SMART" id="SM00822"/>
    </source>
</evidence>
<evidence type="ECO:0000256" key="1">
    <source>
        <dbReference type="ARBA" id="ARBA00006484"/>
    </source>
</evidence>
<dbReference type="PANTHER" id="PTHR24321:SF8">
    <property type="entry name" value="ESTRADIOL 17-BETA-DEHYDROGENASE 8-RELATED"/>
    <property type="match status" value="1"/>
</dbReference>
<comment type="similarity">
    <text evidence="1">Belongs to the short-chain dehydrogenases/reductases (SDR) family.</text>
</comment>
<comment type="caution">
    <text evidence="5">The sequence shown here is derived from an EMBL/GenBank/DDBJ whole genome shotgun (WGS) entry which is preliminary data.</text>
</comment>
<dbReference type="SUPFAM" id="SSF51735">
    <property type="entry name" value="NAD(P)-binding Rossmann-fold domains"/>
    <property type="match status" value="1"/>
</dbReference>
<keyword evidence="6" id="KW-1185">Reference proteome</keyword>
<evidence type="ECO:0000313" key="5">
    <source>
        <dbReference type="EMBL" id="MDH7637343.1"/>
    </source>
</evidence>
<evidence type="ECO:0000256" key="2">
    <source>
        <dbReference type="ARBA" id="ARBA00023002"/>
    </source>
</evidence>
<dbReference type="InterPro" id="IPR020904">
    <property type="entry name" value="Sc_DH/Rdtase_CS"/>
</dbReference>
<dbReference type="InterPro" id="IPR036291">
    <property type="entry name" value="NAD(P)-bd_dom_sf"/>
</dbReference>
<dbReference type="InterPro" id="IPR057326">
    <property type="entry name" value="KR_dom"/>
</dbReference>
<dbReference type="PRINTS" id="PR00081">
    <property type="entry name" value="GDHRDH"/>
</dbReference>
<protein>
    <submittedName>
        <fullName evidence="5">SDR family oxidoreductase</fullName>
    </submittedName>
</protein>
<accession>A0ABT6MWD2</accession>
<dbReference type="PANTHER" id="PTHR24321">
    <property type="entry name" value="DEHYDROGENASES, SHORT CHAIN"/>
    <property type="match status" value="1"/>
</dbReference>
<reference evidence="5" key="1">
    <citation type="submission" date="2023-04" db="EMBL/GenBank/DDBJ databases">
        <title>Sphingomonas sp. MAHUQ-71 isolated from rice field.</title>
        <authorList>
            <person name="Huq M.A."/>
        </authorList>
    </citation>
    <scope>NUCLEOTIDE SEQUENCE</scope>
    <source>
        <strain evidence="5">MAHUQ-71</strain>
    </source>
</reference>
<keyword evidence="2" id="KW-0560">Oxidoreductase</keyword>
<dbReference type="InterPro" id="IPR002347">
    <property type="entry name" value="SDR_fam"/>
</dbReference>
<gene>
    <name evidence="5" type="ORF">QGN17_01245</name>
</gene>
<dbReference type="Pfam" id="PF13561">
    <property type="entry name" value="adh_short_C2"/>
    <property type="match status" value="1"/>
</dbReference>
<proteinExistence type="inferred from homology"/>
<dbReference type="PRINTS" id="PR00080">
    <property type="entry name" value="SDRFAMILY"/>
</dbReference>
<dbReference type="EMBL" id="JARYGZ010000001">
    <property type="protein sequence ID" value="MDH7637343.1"/>
    <property type="molecule type" value="Genomic_DNA"/>
</dbReference>
<dbReference type="RefSeq" id="WP_281042700.1">
    <property type="nucleotide sequence ID" value="NZ_JARYGZ010000001.1"/>
</dbReference>
<organism evidence="5 6">
    <name type="scientific">Sphingomonas oryzagri</name>
    <dbReference type="NCBI Taxonomy" id="3042314"/>
    <lineage>
        <taxon>Bacteria</taxon>
        <taxon>Pseudomonadati</taxon>
        <taxon>Pseudomonadota</taxon>
        <taxon>Alphaproteobacteria</taxon>
        <taxon>Sphingomonadales</taxon>
        <taxon>Sphingomonadaceae</taxon>
        <taxon>Sphingomonas</taxon>
    </lineage>
</organism>
<keyword evidence="3" id="KW-0520">NAD</keyword>
<dbReference type="PROSITE" id="PS00061">
    <property type="entry name" value="ADH_SHORT"/>
    <property type="match status" value="1"/>
</dbReference>
<evidence type="ECO:0000256" key="3">
    <source>
        <dbReference type="ARBA" id="ARBA00023027"/>
    </source>
</evidence>
<sequence length="248" mass="25930">MSADEELAGRVVLVTGAASGIGRRTAERLHAAGAQVVALDRSDIAIEGVLARRHDVTLEADWKDAVADTLSRFRRIDGLVACAGIIVMAPVTAMAIEDFRRVMAVNVEGCFLGLKHVLPAMIAAGRGSIVNISSTAGIAGAPHAGAYCASKGAVRMLTKSAALEAIAAADGIRVNSLHPAMTETPMVAEIVRQLGAGAEVEDEMRRLQPSGRFVPPDAVVDAIIFLLSDRSSFVNGSEFLVDNGFLAQ</sequence>
<dbReference type="Proteomes" id="UP001160625">
    <property type="component" value="Unassembled WGS sequence"/>
</dbReference>
<dbReference type="SMART" id="SM00822">
    <property type="entry name" value="PKS_KR"/>
    <property type="match status" value="1"/>
</dbReference>
<evidence type="ECO:0000313" key="6">
    <source>
        <dbReference type="Proteomes" id="UP001160625"/>
    </source>
</evidence>